<proteinExistence type="predicted"/>
<dbReference type="EMBL" id="GL882898">
    <property type="protein sequence ID" value="EGF76331.1"/>
    <property type="molecule type" value="Genomic_DNA"/>
</dbReference>
<accession>F4PEP2</accession>
<dbReference type="AlphaFoldDB" id="F4PEP2"/>
<dbReference type="OrthoDB" id="2147436at2759"/>
<evidence type="ECO:0000313" key="2">
    <source>
        <dbReference type="Proteomes" id="UP000007241"/>
    </source>
</evidence>
<dbReference type="RefSeq" id="XP_006683120.1">
    <property type="nucleotide sequence ID" value="XM_006683057.1"/>
</dbReference>
<gene>
    <name evidence="1" type="ORF">BATDEDRAFT_92834</name>
</gene>
<sequence length="168" mass="16992">MSTVSVTTTSLTVPTITSIPSPPQQEALTCQAAVTTLVQQYSQCLDHFDLNYPTTQSADTAASAFVTCICSTSWAAGSPQVLAASLPSCPAPQGLSKGNMAAIAAECSPSATPNQRRMVVQSFGLNTTVAGAVYLPLSGLPPGMTNSAAGKSMSSSVSINLKGSSCLG</sequence>
<evidence type="ECO:0000313" key="1">
    <source>
        <dbReference type="EMBL" id="EGF76331.1"/>
    </source>
</evidence>
<protein>
    <submittedName>
        <fullName evidence="1">Uncharacterized protein</fullName>
    </submittedName>
</protein>
<reference evidence="1 2" key="1">
    <citation type="submission" date="2009-12" db="EMBL/GenBank/DDBJ databases">
        <title>The draft genome of Batrachochytrium dendrobatidis.</title>
        <authorList>
            <consortium name="US DOE Joint Genome Institute (JGI-PGF)"/>
            <person name="Kuo A."/>
            <person name="Salamov A."/>
            <person name="Schmutz J."/>
            <person name="Lucas S."/>
            <person name="Pitluck S."/>
            <person name="Rosenblum E."/>
            <person name="Stajich J."/>
            <person name="Eisen M."/>
            <person name="Grigoriev I.V."/>
        </authorList>
    </citation>
    <scope>NUCLEOTIDE SEQUENCE [LARGE SCALE GENOMIC DNA]</scope>
    <source>
        <strain evidence="2">JAM81 / FGSC 10211</strain>
    </source>
</reference>
<name>F4PEP2_BATDJ</name>
<dbReference type="InParanoid" id="F4PEP2"/>
<dbReference type="Proteomes" id="UP000007241">
    <property type="component" value="Unassembled WGS sequence"/>
</dbReference>
<dbReference type="GeneID" id="18244772"/>
<organism evidence="1 2">
    <name type="scientific">Batrachochytrium dendrobatidis (strain JAM81 / FGSC 10211)</name>
    <name type="common">Frog chytrid fungus</name>
    <dbReference type="NCBI Taxonomy" id="684364"/>
    <lineage>
        <taxon>Eukaryota</taxon>
        <taxon>Fungi</taxon>
        <taxon>Fungi incertae sedis</taxon>
        <taxon>Chytridiomycota</taxon>
        <taxon>Chytridiomycota incertae sedis</taxon>
        <taxon>Chytridiomycetes</taxon>
        <taxon>Rhizophydiales</taxon>
        <taxon>Rhizophydiales incertae sedis</taxon>
        <taxon>Batrachochytrium</taxon>
    </lineage>
</organism>
<keyword evidence="2" id="KW-1185">Reference proteome</keyword>
<dbReference type="HOGENOM" id="CLU_1586165_0_0_1"/>